<evidence type="ECO:0000256" key="2">
    <source>
        <dbReference type="ARBA" id="ARBA00010989"/>
    </source>
</evidence>
<name>A0A0N1H7R5_9EURO</name>
<keyword evidence="5" id="KW-0560">Oxidoreductase</keyword>
<feature type="domain" description="FAD dependent oxidoreductase" evidence="7">
    <location>
        <begin position="19"/>
        <end position="399"/>
    </location>
</feature>
<dbReference type="GO" id="GO:0050031">
    <property type="term" value="F:L-pipecolate oxidase activity"/>
    <property type="evidence" value="ECO:0007669"/>
    <property type="project" value="TreeGrafter"/>
</dbReference>
<dbReference type="STRING" id="1664694.A0A0N1H7R5"/>
<proteinExistence type="inferred from homology"/>
<dbReference type="SUPFAM" id="SSF51905">
    <property type="entry name" value="FAD/NAD(P)-binding domain"/>
    <property type="match status" value="1"/>
</dbReference>
<evidence type="ECO:0000256" key="6">
    <source>
        <dbReference type="SAM" id="MobiDB-lite"/>
    </source>
</evidence>
<sequence length="444" mass="49893">MSINHQELDPVKGSAVPSKVVIIGAGVFGLSTALALASRHPETQIVVVDRLTPPVKDGTSVDTTRCIRSDYADPIYRRLAEVAQDMIFQDPELQPWTFKQGMTYVCDGRPSRFTTTWTEERDQARLRKGFAESTQRSDVFHRIHGIDAVLPSMEHSDWNMGFSNMTAAFIDAEEGIRVYYQRCLRNPSISFRCGVPVKEIVTEKGEAKGILLESGDQIDADLVVVAAGAWSAKLVSLGQRVSPIGHEVVWFKVTPEEEARWKNMSITTNLSTGLNIFPPYRGEIKVLRRSPGFVNTITVPDPESPAEKMRISYPRTIVDNPTDEIPWDAEVAIRKNLREIMPPLADRAFDRTKICWISTTPTADFLIAPHPRLRRLHMATGGSAHAWKFLPIIGDWVADSIEGKLDPELVDKWSFDRLSNGKDRNAPRMDGKPQELNEVVRHRL</sequence>
<dbReference type="GO" id="GO:0050660">
    <property type="term" value="F:flavin adenine dinucleotide binding"/>
    <property type="evidence" value="ECO:0007669"/>
    <property type="project" value="InterPro"/>
</dbReference>
<evidence type="ECO:0000256" key="4">
    <source>
        <dbReference type="ARBA" id="ARBA00022827"/>
    </source>
</evidence>
<dbReference type="GeneID" id="28736593"/>
<comment type="caution">
    <text evidence="8">The sequence shown here is derived from an EMBL/GenBank/DDBJ whole genome shotgun (WGS) entry which is preliminary data.</text>
</comment>
<dbReference type="OrthoDB" id="2219495at2759"/>
<dbReference type="VEuPathDB" id="FungiDB:AB675_4565"/>
<dbReference type="GO" id="GO:0004657">
    <property type="term" value="F:proline dehydrogenase activity"/>
    <property type="evidence" value="ECO:0007669"/>
    <property type="project" value="TreeGrafter"/>
</dbReference>
<feature type="region of interest" description="Disordered" evidence="6">
    <location>
        <begin position="421"/>
        <end position="444"/>
    </location>
</feature>
<evidence type="ECO:0000256" key="3">
    <source>
        <dbReference type="ARBA" id="ARBA00022630"/>
    </source>
</evidence>
<reference evidence="8 9" key="1">
    <citation type="submission" date="2015-06" db="EMBL/GenBank/DDBJ databases">
        <title>Draft genome of the ant-associated black yeast Phialophora attae CBS 131958.</title>
        <authorList>
            <person name="Moreno L.F."/>
            <person name="Stielow B.J."/>
            <person name="de Hoog S."/>
            <person name="Vicente V.A."/>
            <person name="Weiss V.A."/>
            <person name="de Vries M."/>
            <person name="Cruz L.M."/>
            <person name="Souza E.M."/>
        </authorList>
    </citation>
    <scope>NUCLEOTIDE SEQUENCE [LARGE SCALE GENOMIC DNA]</scope>
    <source>
        <strain evidence="8 9">CBS 131958</strain>
    </source>
</reference>
<organism evidence="8 9">
    <name type="scientific">Cyphellophora attinorum</name>
    <dbReference type="NCBI Taxonomy" id="1664694"/>
    <lineage>
        <taxon>Eukaryota</taxon>
        <taxon>Fungi</taxon>
        <taxon>Dikarya</taxon>
        <taxon>Ascomycota</taxon>
        <taxon>Pezizomycotina</taxon>
        <taxon>Eurotiomycetes</taxon>
        <taxon>Chaetothyriomycetidae</taxon>
        <taxon>Chaetothyriales</taxon>
        <taxon>Cyphellophoraceae</taxon>
        <taxon>Cyphellophora</taxon>
    </lineage>
</organism>
<dbReference type="Proteomes" id="UP000038010">
    <property type="component" value="Unassembled WGS sequence"/>
</dbReference>
<dbReference type="Gene3D" id="3.30.9.10">
    <property type="entry name" value="D-Amino Acid Oxidase, subunit A, domain 2"/>
    <property type="match status" value="1"/>
</dbReference>
<evidence type="ECO:0000313" key="9">
    <source>
        <dbReference type="Proteomes" id="UP000038010"/>
    </source>
</evidence>
<dbReference type="AlphaFoldDB" id="A0A0N1H7R5"/>
<evidence type="ECO:0000256" key="5">
    <source>
        <dbReference type="ARBA" id="ARBA00023002"/>
    </source>
</evidence>
<protein>
    <submittedName>
        <fullName evidence="8">L-pipecolate oxidase</fullName>
    </submittedName>
</protein>
<accession>A0A0N1H7R5</accession>
<evidence type="ECO:0000256" key="1">
    <source>
        <dbReference type="ARBA" id="ARBA00001974"/>
    </source>
</evidence>
<dbReference type="Pfam" id="PF01266">
    <property type="entry name" value="DAO"/>
    <property type="match status" value="1"/>
</dbReference>
<evidence type="ECO:0000313" key="8">
    <source>
        <dbReference type="EMBL" id="KPI39153.1"/>
    </source>
</evidence>
<comment type="cofactor">
    <cofactor evidence="1">
        <name>FAD</name>
        <dbReference type="ChEBI" id="CHEBI:57692"/>
    </cofactor>
</comment>
<dbReference type="RefSeq" id="XP_017999116.1">
    <property type="nucleotide sequence ID" value="XM_018144713.1"/>
</dbReference>
<gene>
    <name evidence="8" type="ORF">AB675_4565</name>
</gene>
<dbReference type="PANTHER" id="PTHR10961:SF46">
    <property type="entry name" value="PEROXISOMAL SARCOSINE OXIDASE"/>
    <property type="match status" value="1"/>
</dbReference>
<dbReference type="InterPro" id="IPR006076">
    <property type="entry name" value="FAD-dep_OxRdtase"/>
</dbReference>
<keyword evidence="4" id="KW-0274">FAD</keyword>
<evidence type="ECO:0000259" key="7">
    <source>
        <dbReference type="Pfam" id="PF01266"/>
    </source>
</evidence>
<dbReference type="PANTHER" id="PTHR10961">
    <property type="entry name" value="PEROXISOMAL SARCOSINE OXIDASE"/>
    <property type="match status" value="1"/>
</dbReference>
<dbReference type="InterPro" id="IPR045170">
    <property type="entry name" value="MTOX"/>
</dbReference>
<dbReference type="EMBL" id="LFJN01000016">
    <property type="protein sequence ID" value="KPI39153.1"/>
    <property type="molecule type" value="Genomic_DNA"/>
</dbReference>
<dbReference type="InterPro" id="IPR036188">
    <property type="entry name" value="FAD/NAD-bd_sf"/>
</dbReference>
<comment type="similarity">
    <text evidence="2">Belongs to the MSOX/MTOX family.</text>
</comment>
<dbReference type="GO" id="GO:0008115">
    <property type="term" value="F:sarcosine oxidase activity"/>
    <property type="evidence" value="ECO:0007669"/>
    <property type="project" value="TreeGrafter"/>
</dbReference>
<keyword evidence="3" id="KW-0285">Flavoprotein</keyword>
<keyword evidence="9" id="KW-1185">Reference proteome</keyword>
<dbReference type="Gene3D" id="3.50.50.60">
    <property type="entry name" value="FAD/NAD(P)-binding domain"/>
    <property type="match status" value="1"/>
</dbReference>